<feature type="compositionally biased region" description="Basic and acidic residues" evidence="1">
    <location>
        <begin position="93"/>
        <end position="103"/>
    </location>
</feature>
<dbReference type="RefSeq" id="WP_210222970.1">
    <property type="nucleotide sequence ID" value="NZ_CP072801.1"/>
</dbReference>
<keyword evidence="3" id="KW-1185">Reference proteome</keyword>
<name>A0ABX7WSS1_9GAMM</name>
<accession>A0ABX7WSS1</accession>
<protein>
    <recommendedName>
        <fullName evidence="4">Ig-like domain (Group 3)</fullName>
    </recommendedName>
</protein>
<gene>
    <name evidence="2" type="ORF">J9253_01390</name>
</gene>
<feature type="compositionally biased region" description="Polar residues" evidence="1">
    <location>
        <begin position="61"/>
        <end position="92"/>
    </location>
</feature>
<feature type="region of interest" description="Disordered" evidence="1">
    <location>
        <begin position="61"/>
        <end position="117"/>
    </location>
</feature>
<evidence type="ECO:0000313" key="3">
    <source>
        <dbReference type="Proteomes" id="UP000672039"/>
    </source>
</evidence>
<evidence type="ECO:0000313" key="2">
    <source>
        <dbReference type="EMBL" id="QTR46640.1"/>
    </source>
</evidence>
<evidence type="ECO:0008006" key="4">
    <source>
        <dbReference type="Google" id="ProtNLM"/>
    </source>
</evidence>
<reference evidence="2 3" key="1">
    <citation type="submission" date="2021-04" db="EMBL/GenBank/DDBJ databases">
        <title>Genomics, taxonomy and metabolism of representatives of sulfur bacteria of the genus Thiothrix: Thiothrix fructosivorans QT, Thiothrix unzii A1T and three new species, Thiothrix subterranea sp. nov., Thiothrix litoralis sp. nov. and 'Candidatus Thiothrix anitrata' sp. nov.</title>
        <authorList>
            <person name="Ravin N.V."/>
            <person name="Smolyakov D."/>
            <person name="Rudenko T.S."/>
            <person name="Mardanov A.V."/>
            <person name="Beletsky A.V."/>
            <person name="Markov N.D."/>
            <person name="Fomenkov A.I."/>
            <person name="Roberts R.J."/>
            <person name="Karnachuk O.V."/>
            <person name="Novikov A."/>
            <person name="Grabovich M.Y."/>
        </authorList>
    </citation>
    <scope>NUCLEOTIDE SEQUENCE [LARGE SCALE GENOMIC DNA]</scope>
    <source>
        <strain evidence="2 3">AS</strain>
    </source>
</reference>
<proteinExistence type="predicted"/>
<dbReference type="Gene3D" id="2.60.40.2700">
    <property type="match status" value="1"/>
</dbReference>
<dbReference type="EMBL" id="CP072801">
    <property type="protein sequence ID" value="QTR46640.1"/>
    <property type="molecule type" value="Genomic_DNA"/>
</dbReference>
<dbReference type="Proteomes" id="UP000672039">
    <property type="component" value="Chromosome"/>
</dbReference>
<evidence type="ECO:0000256" key="1">
    <source>
        <dbReference type="SAM" id="MobiDB-lite"/>
    </source>
</evidence>
<feature type="compositionally biased region" description="Polar residues" evidence="1">
    <location>
        <begin position="104"/>
        <end position="117"/>
    </location>
</feature>
<organism evidence="2 3">
    <name type="scientific">Thiothrix litoralis</name>
    <dbReference type="NCBI Taxonomy" id="2891210"/>
    <lineage>
        <taxon>Bacteria</taxon>
        <taxon>Pseudomonadati</taxon>
        <taxon>Pseudomonadota</taxon>
        <taxon>Gammaproteobacteria</taxon>
        <taxon>Thiotrichales</taxon>
        <taxon>Thiotrichaceae</taxon>
        <taxon>Thiothrix</taxon>
    </lineage>
</organism>
<sequence length="728" mass="77027">MVSQQTGTGFVALSSRFPWWRLALLPLAASLLTACGDATNIANSDDGLSSDLATIASTRPVVENTSQTSSETVTIPTRVNTAPAASSSTDYRSSGHTELDQRDTPQTSSGTVTIPTRANTTPVASNVTISDSNGGSAMVGDLLNGTYTYTDAKNDPQGISTFRWLRNGSVIAGATSQSYMIVAADAGTTITFEVIPVAASRQAGITTGASVTSSGINVVATSSPVNVTISGKATFDLVPVKLTGLDYNNTVISNVRKATVEALDASNTVIASTKTGIDGTYSVTVPANTPVKIRVKAELADYSLMVVDNTNSQALYSLDGSLTTSGMSNSTRDLYAPSGWGGNGYTSGAARKSAPFAILNSMYTVCEKIRAVDPAATFSPLKVNWSVNNVPTVGDKALGQIDTSHYDSDVVGLYILGKENVDTDEFDDHIMIHEWGHYFEDKFSRSDSMGGIHSDGDILDMRLAFGEAWGNALSGMITDDPLYVDTSGMNQASIGLELNVETQEAVEPGFYSEGSLQRVLYDLYDSTNETGDAVSLGFGSIYSTMIGKEKNTQAYTSIFTFIKAIKENNPSQAANIDSVVAMENMEPINDIYGSAQTDNRSGNLNVLPIYTPLTVGGGAVERCSVVDLSAPNPGNRLSVRRYFRFTIAAAGDYTITAERTSGRDPAKIVFNVAKASPFNATFIEAQDTAPNTQTVTQNLVAGDYVMEVYDVDNAEGAGANVCFNVSIN</sequence>